<sequence length="297" mass="32698">MNVSRKIRRAVYHVLGYPRCELWLPSPLVEFCKSSWSTIIAWMASRVMLLVGVVKQGCANNTRESKEASRDMESSLGSWLESLPSGPDAYAVRCVGSVPEDMSRVHTHDHNGSKVCLSCLAQSLVPKPLGLFRPPPPPFLYCFLESHLLSPISKLTRCEVPIDSLVKYGDLTILVHPLVAYIQVFVYHVMELSKLSSTRADKPHNLSLDISGLVTASDESLSGCYLRSRFGLDHLDDGYSHGQKSSQPLPSCGWDMEVWGGLSSTGLQQIVEWPGAMCSSSPPPRPHSFLILSLASS</sequence>
<reference evidence="1" key="1">
    <citation type="journal article" date="2022" name="Int. J. Mol. Sci.">
        <title>Draft Genome of Tanacetum Coccineum: Genomic Comparison of Closely Related Tanacetum-Family Plants.</title>
        <authorList>
            <person name="Yamashiro T."/>
            <person name="Shiraishi A."/>
            <person name="Nakayama K."/>
            <person name="Satake H."/>
        </authorList>
    </citation>
    <scope>NUCLEOTIDE SEQUENCE</scope>
</reference>
<dbReference type="Proteomes" id="UP001151760">
    <property type="component" value="Unassembled WGS sequence"/>
</dbReference>
<organism evidence="1 2">
    <name type="scientific">Tanacetum coccineum</name>
    <dbReference type="NCBI Taxonomy" id="301880"/>
    <lineage>
        <taxon>Eukaryota</taxon>
        <taxon>Viridiplantae</taxon>
        <taxon>Streptophyta</taxon>
        <taxon>Embryophyta</taxon>
        <taxon>Tracheophyta</taxon>
        <taxon>Spermatophyta</taxon>
        <taxon>Magnoliopsida</taxon>
        <taxon>eudicotyledons</taxon>
        <taxon>Gunneridae</taxon>
        <taxon>Pentapetalae</taxon>
        <taxon>asterids</taxon>
        <taxon>campanulids</taxon>
        <taxon>Asterales</taxon>
        <taxon>Asteraceae</taxon>
        <taxon>Asteroideae</taxon>
        <taxon>Anthemideae</taxon>
        <taxon>Anthemidinae</taxon>
        <taxon>Tanacetum</taxon>
    </lineage>
</organism>
<gene>
    <name evidence="1" type="ORF">Tco_0874637</name>
</gene>
<dbReference type="EMBL" id="BQNB010013435">
    <property type="protein sequence ID" value="GJT15931.1"/>
    <property type="molecule type" value="Genomic_DNA"/>
</dbReference>
<name>A0ABQ5BQ99_9ASTR</name>
<evidence type="ECO:0000313" key="1">
    <source>
        <dbReference type="EMBL" id="GJT15931.1"/>
    </source>
</evidence>
<reference evidence="1" key="2">
    <citation type="submission" date="2022-01" db="EMBL/GenBank/DDBJ databases">
        <authorList>
            <person name="Yamashiro T."/>
            <person name="Shiraishi A."/>
            <person name="Satake H."/>
            <person name="Nakayama K."/>
        </authorList>
    </citation>
    <scope>NUCLEOTIDE SEQUENCE</scope>
</reference>
<protein>
    <submittedName>
        <fullName evidence="1">Uncharacterized protein</fullName>
    </submittedName>
</protein>
<proteinExistence type="predicted"/>
<accession>A0ABQ5BQ99</accession>
<evidence type="ECO:0000313" key="2">
    <source>
        <dbReference type="Proteomes" id="UP001151760"/>
    </source>
</evidence>
<keyword evidence="2" id="KW-1185">Reference proteome</keyword>
<comment type="caution">
    <text evidence="1">The sequence shown here is derived from an EMBL/GenBank/DDBJ whole genome shotgun (WGS) entry which is preliminary data.</text>
</comment>